<keyword evidence="1" id="KW-1133">Transmembrane helix</keyword>
<comment type="caution">
    <text evidence="2">The sequence shown here is derived from an EMBL/GenBank/DDBJ whole genome shotgun (WGS) entry which is preliminary data.</text>
</comment>
<sequence>MIFINQFPKITDEQFKESIYRAMKNRAGEITKKLGFAYIFVVAMMWFFTKDVVGTVYVFALAVLICLLLAIIGPRLAYRKMLKNRSVLATPSDLVNKVVIDSQMSIYRNETLMFTSEIEEIKVSLETENFFVLIMKGETIVQLEKNSFLEGSEETFREWLLQQGIRNKR</sequence>
<evidence type="ECO:0000313" key="2">
    <source>
        <dbReference type="EMBL" id="MRJ47234.1"/>
    </source>
</evidence>
<reference evidence="2 3" key="1">
    <citation type="submission" date="2019-11" db="EMBL/GenBank/DDBJ databases">
        <title>Characterisation of Fundicoccus ignavus gen. nov. sp. nov., a novel genus of the family Aerococcaceae from bulk tank milk.</title>
        <authorList>
            <person name="Siebert A."/>
            <person name="Huptas C."/>
            <person name="Wenning M."/>
            <person name="Scherer S."/>
            <person name="Doll E.V."/>
        </authorList>
    </citation>
    <scope>NUCLEOTIDE SEQUENCE [LARGE SCALE GENOMIC DNA]</scope>
    <source>
        <strain evidence="2 3">DSM 109652</strain>
    </source>
</reference>
<gene>
    <name evidence="2" type="ORF">GF867_06620</name>
</gene>
<proteinExistence type="predicted"/>
<dbReference type="RefSeq" id="WP_153832315.1">
    <property type="nucleotide sequence ID" value="NZ_WJQT01000007.1"/>
</dbReference>
<evidence type="ECO:0000256" key="1">
    <source>
        <dbReference type="SAM" id="Phobius"/>
    </source>
</evidence>
<accession>A0A844BZ22</accession>
<name>A0A844BZ22_9LACT</name>
<feature type="transmembrane region" description="Helical" evidence="1">
    <location>
        <begin position="30"/>
        <end position="49"/>
    </location>
</feature>
<dbReference type="AlphaFoldDB" id="A0A844BZ22"/>
<feature type="transmembrane region" description="Helical" evidence="1">
    <location>
        <begin position="55"/>
        <end position="78"/>
    </location>
</feature>
<keyword evidence="1" id="KW-0812">Transmembrane</keyword>
<keyword evidence="1" id="KW-0472">Membrane</keyword>
<organism evidence="2 3">
    <name type="scientific">Fundicoccus ignavus</name>
    <dbReference type="NCBI Taxonomy" id="2664442"/>
    <lineage>
        <taxon>Bacteria</taxon>
        <taxon>Bacillati</taxon>
        <taxon>Bacillota</taxon>
        <taxon>Bacilli</taxon>
        <taxon>Lactobacillales</taxon>
        <taxon>Aerococcaceae</taxon>
        <taxon>Fundicoccus</taxon>
    </lineage>
</organism>
<evidence type="ECO:0000313" key="3">
    <source>
        <dbReference type="Proteomes" id="UP000440066"/>
    </source>
</evidence>
<dbReference type="Proteomes" id="UP000440066">
    <property type="component" value="Unassembled WGS sequence"/>
</dbReference>
<dbReference type="EMBL" id="WJQT01000007">
    <property type="protein sequence ID" value="MRJ47234.1"/>
    <property type="molecule type" value="Genomic_DNA"/>
</dbReference>
<protein>
    <recommendedName>
        <fullName evidence="4">YcxB-like protein domain-containing protein</fullName>
    </recommendedName>
</protein>
<evidence type="ECO:0008006" key="4">
    <source>
        <dbReference type="Google" id="ProtNLM"/>
    </source>
</evidence>